<dbReference type="InterPro" id="IPR036390">
    <property type="entry name" value="WH_DNA-bd_sf"/>
</dbReference>
<comment type="caution">
    <text evidence="5">The sequence shown here is derived from an EMBL/GenBank/DDBJ whole genome shotgun (WGS) entry which is preliminary data.</text>
</comment>
<evidence type="ECO:0000313" key="6">
    <source>
        <dbReference type="Proteomes" id="UP001204798"/>
    </source>
</evidence>
<keyword evidence="4" id="KW-0804">Transcription</keyword>
<protein>
    <submittedName>
        <fullName evidence="5">Transcriptional regulator</fullName>
    </submittedName>
</protein>
<evidence type="ECO:0000256" key="4">
    <source>
        <dbReference type="ARBA" id="ARBA00023163"/>
    </source>
</evidence>
<evidence type="ECO:0000256" key="2">
    <source>
        <dbReference type="ARBA" id="ARBA00023015"/>
    </source>
</evidence>
<sequence>MFSPLEAEIMRIVWAKKSATVREVWLELRSEGKRLAYTTVMTVMVRLYEKGVLSRTKEGKGYRYFPNQPRETLLKRFVDSFVDRLIAIFGEPAISYLAEVSRRRRR</sequence>
<reference evidence="5 6" key="1">
    <citation type="submission" date="2022-08" db="EMBL/GenBank/DDBJ databases">
        <title>Bacterial and archaeal communities from various locations to study Microbial Dark Matter (Phase II).</title>
        <authorList>
            <person name="Stepanauskas R."/>
        </authorList>
    </citation>
    <scope>NUCLEOTIDE SEQUENCE [LARGE SCALE GENOMIC DNA]</scope>
    <source>
        <strain evidence="5 6">PD1</strain>
    </source>
</reference>
<dbReference type="InterPro" id="IPR036388">
    <property type="entry name" value="WH-like_DNA-bd_sf"/>
</dbReference>
<accession>A0ABT2EUZ5</accession>
<keyword evidence="3" id="KW-0238">DNA-binding</keyword>
<organism evidence="5 6">
    <name type="scientific">Candidatus Fervidibacter sacchari</name>
    <dbReference type="NCBI Taxonomy" id="1448929"/>
    <lineage>
        <taxon>Bacteria</taxon>
        <taxon>Candidatus Fervidibacterota</taxon>
        <taxon>Candidatus Fervidibacter</taxon>
    </lineage>
</organism>
<dbReference type="PIRSF" id="PIRSF019455">
    <property type="entry name" value="CopR_AtkY"/>
    <property type="match status" value="1"/>
</dbReference>
<dbReference type="SUPFAM" id="SSF46785">
    <property type="entry name" value="Winged helix' DNA-binding domain"/>
    <property type="match status" value="1"/>
</dbReference>
<keyword evidence="2" id="KW-0805">Transcription regulation</keyword>
<dbReference type="Gene3D" id="1.10.10.10">
    <property type="entry name" value="Winged helix-like DNA-binding domain superfamily/Winged helix DNA-binding domain"/>
    <property type="match status" value="1"/>
</dbReference>
<dbReference type="EMBL" id="JANUCP010000006">
    <property type="protein sequence ID" value="MCS3920743.1"/>
    <property type="molecule type" value="Genomic_DNA"/>
</dbReference>
<comment type="similarity">
    <text evidence="1">Belongs to the BlaI transcriptional regulatory family.</text>
</comment>
<gene>
    <name evidence="5" type="ORF">M2350_003178</name>
</gene>
<dbReference type="InterPro" id="IPR005650">
    <property type="entry name" value="BlaI_family"/>
</dbReference>
<proteinExistence type="inferred from homology"/>
<dbReference type="RefSeq" id="WP_018196852.1">
    <property type="nucleotide sequence ID" value="NZ_CP130454.1"/>
</dbReference>
<keyword evidence="6" id="KW-1185">Reference proteome</keyword>
<evidence type="ECO:0000256" key="3">
    <source>
        <dbReference type="ARBA" id="ARBA00023125"/>
    </source>
</evidence>
<dbReference type="Pfam" id="PF03965">
    <property type="entry name" value="Penicillinase_R"/>
    <property type="match status" value="1"/>
</dbReference>
<dbReference type="Proteomes" id="UP001204798">
    <property type="component" value="Unassembled WGS sequence"/>
</dbReference>
<evidence type="ECO:0000313" key="5">
    <source>
        <dbReference type="EMBL" id="MCS3920743.1"/>
    </source>
</evidence>
<evidence type="ECO:0000256" key="1">
    <source>
        <dbReference type="ARBA" id="ARBA00011046"/>
    </source>
</evidence>
<name>A0ABT2EUZ5_9BACT</name>